<dbReference type="OrthoDB" id="1446222at2"/>
<evidence type="ECO:0000256" key="2">
    <source>
        <dbReference type="SAM" id="SignalP"/>
    </source>
</evidence>
<sequence length="208" mass="23138">MKTRLICLILTFVMIQVSAQEEVSTTVIKLKDLITHAADAYPNEEPQQIYLLIETDITGVSSDNRFFLEQGVQLLLKRLQPGDKVAIGTYGGSNSTIVSYTEASNSTHILQELQKIYTIENQDADKDGIDMAYQFAKNYFVEGSENKVIMMRNDQISSQAITANASKSKKTKKTREERKEAGQPYKLGGAIAITALSILPEVLEVIKD</sequence>
<dbReference type="EMBL" id="FZNY01000003">
    <property type="protein sequence ID" value="SNR81082.1"/>
    <property type="molecule type" value="Genomic_DNA"/>
</dbReference>
<keyword evidence="4" id="KW-1185">Reference proteome</keyword>
<feature type="chain" id="PRO_5013371483" description="VWFA domain-containing protein" evidence="2">
    <location>
        <begin position="20"/>
        <end position="208"/>
    </location>
</feature>
<dbReference type="RefSeq" id="WP_143337103.1">
    <property type="nucleotide sequence ID" value="NZ_BMEP01000001.1"/>
</dbReference>
<dbReference type="AlphaFoldDB" id="A0A238ZDC8"/>
<evidence type="ECO:0000256" key="1">
    <source>
        <dbReference type="SAM" id="MobiDB-lite"/>
    </source>
</evidence>
<proteinExistence type="predicted"/>
<evidence type="ECO:0000313" key="4">
    <source>
        <dbReference type="Proteomes" id="UP000198379"/>
    </source>
</evidence>
<evidence type="ECO:0000313" key="3">
    <source>
        <dbReference type="EMBL" id="SNR81082.1"/>
    </source>
</evidence>
<feature type="region of interest" description="Disordered" evidence="1">
    <location>
        <begin position="160"/>
        <end position="181"/>
    </location>
</feature>
<name>A0A238ZDC8_9FLAO</name>
<feature type="signal peptide" evidence="2">
    <location>
        <begin position="1"/>
        <end position="19"/>
    </location>
</feature>
<dbReference type="InterPro" id="IPR036465">
    <property type="entry name" value="vWFA_dom_sf"/>
</dbReference>
<organism evidence="3 4">
    <name type="scientific">Dokdonia pacifica</name>
    <dbReference type="NCBI Taxonomy" id="1627892"/>
    <lineage>
        <taxon>Bacteria</taxon>
        <taxon>Pseudomonadati</taxon>
        <taxon>Bacteroidota</taxon>
        <taxon>Flavobacteriia</taxon>
        <taxon>Flavobacteriales</taxon>
        <taxon>Flavobacteriaceae</taxon>
        <taxon>Dokdonia</taxon>
    </lineage>
</organism>
<protein>
    <recommendedName>
        <fullName evidence="5">VWFA domain-containing protein</fullName>
    </recommendedName>
</protein>
<keyword evidence="2" id="KW-0732">Signal</keyword>
<gene>
    <name evidence="3" type="ORF">SAMN06265376_103121</name>
</gene>
<reference evidence="3 4" key="1">
    <citation type="submission" date="2017-06" db="EMBL/GenBank/DDBJ databases">
        <authorList>
            <person name="Kim H.J."/>
            <person name="Triplett B.A."/>
        </authorList>
    </citation>
    <scope>NUCLEOTIDE SEQUENCE [LARGE SCALE GENOMIC DNA]</scope>
    <source>
        <strain evidence="3 4">DSM 25597</strain>
    </source>
</reference>
<dbReference type="Proteomes" id="UP000198379">
    <property type="component" value="Unassembled WGS sequence"/>
</dbReference>
<dbReference type="SUPFAM" id="SSF53300">
    <property type="entry name" value="vWA-like"/>
    <property type="match status" value="1"/>
</dbReference>
<evidence type="ECO:0008006" key="5">
    <source>
        <dbReference type="Google" id="ProtNLM"/>
    </source>
</evidence>
<accession>A0A238ZDC8</accession>